<dbReference type="CDD" id="cd13982">
    <property type="entry name" value="STKc_IRE1"/>
    <property type="match status" value="1"/>
</dbReference>
<dbReference type="Gene3D" id="3.30.200.20">
    <property type="entry name" value="Phosphorylase Kinase, domain 1"/>
    <property type="match status" value="1"/>
</dbReference>
<keyword evidence="17" id="KW-1133">Transmembrane helix</keyword>
<keyword evidence="10" id="KW-0732">Signal</keyword>
<dbReference type="PROSITE" id="PS50011">
    <property type="entry name" value="PROTEIN_KINASE_DOM"/>
    <property type="match status" value="1"/>
</dbReference>
<keyword evidence="4" id="KW-0723">Serine/threonine-protein kinase</keyword>
<keyword evidence="27" id="KW-1185">Reference proteome</keyword>
<evidence type="ECO:0000256" key="21">
    <source>
        <dbReference type="ARBA" id="ARBA00023268"/>
    </source>
</evidence>
<dbReference type="GO" id="GO:0070059">
    <property type="term" value="P:intrinsic apoptotic signaling pathway in response to endoplasmic reticulum stress"/>
    <property type="evidence" value="ECO:0007669"/>
    <property type="project" value="TreeGrafter"/>
</dbReference>
<comment type="catalytic activity">
    <reaction evidence="23">
        <text>L-seryl-[protein] + ATP = O-phospho-L-seryl-[protein] + ADP + H(+)</text>
        <dbReference type="Rhea" id="RHEA:17989"/>
        <dbReference type="Rhea" id="RHEA-COMP:9863"/>
        <dbReference type="Rhea" id="RHEA-COMP:11604"/>
        <dbReference type="ChEBI" id="CHEBI:15378"/>
        <dbReference type="ChEBI" id="CHEBI:29999"/>
        <dbReference type="ChEBI" id="CHEBI:30616"/>
        <dbReference type="ChEBI" id="CHEBI:83421"/>
        <dbReference type="ChEBI" id="CHEBI:456216"/>
        <dbReference type="EC" id="2.7.11.1"/>
    </reaction>
</comment>
<dbReference type="SUPFAM" id="SSF56112">
    <property type="entry name" value="Protein kinase-like (PK-like)"/>
    <property type="match status" value="1"/>
</dbReference>
<evidence type="ECO:0000256" key="16">
    <source>
        <dbReference type="ARBA" id="ARBA00022842"/>
    </source>
</evidence>
<evidence type="ECO:0000256" key="13">
    <source>
        <dbReference type="ARBA" id="ARBA00022801"/>
    </source>
</evidence>
<evidence type="ECO:0000256" key="7">
    <source>
        <dbReference type="ARBA" id="ARBA00022692"/>
    </source>
</evidence>
<dbReference type="InterPro" id="IPR000719">
    <property type="entry name" value="Prot_kinase_dom"/>
</dbReference>
<evidence type="ECO:0000256" key="1">
    <source>
        <dbReference type="ARBA" id="ARBA00001946"/>
    </source>
</evidence>
<dbReference type="GO" id="GO:0036498">
    <property type="term" value="P:IRE1-mediated unfolded protein response"/>
    <property type="evidence" value="ECO:0007669"/>
    <property type="project" value="TreeGrafter"/>
</dbReference>
<gene>
    <name evidence="26" type="ORF">VZT92_007445</name>
</gene>
<dbReference type="Gene3D" id="1.10.510.10">
    <property type="entry name" value="Transferase(Phosphotransferase) domain 1"/>
    <property type="match status" value="1"/>
</dbReference>
<evidence type="ECO:0000256" key="5">
    <source>
        <dbReference type="ARBA" id="ARBA00022553"/>
    </source>
</evidence>
<evidence type="ECO:0000256" key="11">
    <source>
        <dbReference type="ARBA" id="ARBA00022741"/>
    </source>
</evidence>
<dbReference type="GO" id="GO:0016787">
    <property type="term" value="F:hydrolase activity"/>
    <property type="evidence" value="ECO:0007669"/>
    <property type="project" value="UniProtKB-KW"/>
</dbReference>
<evidence type="ECO:0000256" key="18">
    <source>
        <dbReference type="ARBA" id="ARBA00023015"/>
    </source>
</evidence>
<keyword evidence="18" id="KW-0805">Transcription regulation</keyword>
<evidence type="ECO:0000256" key="12">
    <source>
        <dbReference type="ARBA" id="ARBA00022777"/>
    </source>
</evidence>
<evidence type="ECO:0000256" key="9">
    <source>
        <dbReference type="ARBA" id="ARBA00022723"/>
    </source>
</evidence>
<dbReference type="InterPro" id="IPR011009">
    <property type="entry name" value="Kinase-like_dom_sf"/>
</dbReference>
<dbReference type="FunFam" id="1.10.510.10:FF:000215">
    <property type="entry name" value="serine/threonine-protein kinase/endoribonuclease IRE1 isoform X1"/>
    <property type="match status" value="1"/>
</dbReference>
<dbReference type="PROSITE" id="PS51392">
    <property type="entry name" value="KEN"/>
    <property type="match status" value="1"/>
</dbReference>
<keyword evidence="21" id="KW-0511">Multifunctional enzyme</keyword>
<evidence type="ECO:0000256" key="22">
    <source>
        <dbReference type="ARBA" id="ARBA00047899"/>
    </source>
</evidence>
<evidence type="ECO:0000313" key="26">
    <source>
        <dbReference type="EMBL" id="KAK9535039.1"/>
    </source>
</evidence>
<keyword evidence="9" id="KW-0479">Metal-binding</keyword>
<dbReference type="GO" id="GO:1990604">
    <property type="term" value="C:IRE1-TRAF2-ASK1 complex"/>
    <property type="evidence" value="ECO:0007669"/>
    <property type="project" value="TreeGrafter"/>
</dbReference>
<dbReference type="InterPro" id="IPR038357">
    <property type="entry name" value="KEN_sf"/>
</dbReference>
<evidence type="ECO:0000256" key="14">
    <source>
        <dbReference type="ARBA" id="ARBA00022824"/>
    </source>
</evidence>
<keyword evidence="16" id="KW-0460">Magnesium</keyword>
<evidence type="ECO:0000256" key="15">
    <source>
        <dbReference type="ARBA" id="ARBA00022840"/>
    </source>
</evidence>
<dbReference type="GO" id="GO:0046872">
    <property type="term" value="F:metal ion binding"/>
    <property type="evidence" value="ECO:0007669"/>
    <property type="project" value="UniProtKB-KW"/>
</dbReference>
<protein>
    <recommendedName>
        <fullName evidence="3">non-specific serine/threonine protein kinase</fullName>
        <ecNumber evidence="3">2.7.11.1</ecNumber>
    </recommendedName>
</protein>
<feature type="domain" description="Protein kinase" evidence="24">
    <location>
        <begin position="14"/>
        <end position="274"/>
    </location>
</feature>
<dbReference type="GO" id="GO:0005524">
    <property type="term" value="F:ATP binding"/>
    <property type="evidence" value="ECO:0007669"/>
    <property type="project" value="UniProtKB-KW"/>
</dbReference>
<feature type="domain" description="KEN" evidence="25">
    <location>
        <begin position="277"/>
        <end position="406"/>
    </location>
</feature>
<comment type="catalytic activity">
    <reaction evidence="22">
        <text>L-threonyl-[protein] + ATP = O-phospho-L-threonyl-[protein] + ADP + H(+)</text>
        <dbReference type="Rhea" id="RHEA:46608"/>
        <dbReference type="Rhea" id="RHEA-COMP:11060"/>
        <dbReference type="Rhea" id="RHEA-COMP:11605"/>
        <dbReference type="ChEBI" id="CHEBI:15378"/>
        <dbReference type="ChEBI" id="CHEBI:30013"/>
        <dbReference type="ChEBI" id="CHEBI:30616"/>
        <dbReference type="ChEBI" id="CHEBI:61977"/>
        <dbReference type="ChEBI" id="CHEBI:456216"/>
        <dbReference type="EC" id="2.7.11.1"/>
    </reaction>
</comment>
<sequence length="424" mass="48992">MEDSNIVRVDSITFSSKAVLGHGAYGTIVYKGQFDNRAVGVKRILPKYSNFADQEVQLLRQTDHPNVIRYLCTGRDREFQYIAIERFSASLQDYVEMKDFDRHGLEPVMLLQQIMSGLAHLHSLNIVHRDLNPQNILVSMPNPHGQVRVMISDFGLGKKLAVGCHSFSRGSGVLGTEGWIAPEVLCEDCKDNLTCSVDIFSAGCVFHYVLSEGRHPFGEPQERQANIQKDEYNFHQLHHEKHEYIVATDLIVQMLRTEPHRRPSAESVLKHPFFWSLEKELQFFELVSNRLNDEPLDGPIVEVLERGGRAVVQCDWRKHITVPLQTDLRKFHPYKGHPIRDLLRAMIYKKHHYRELPAEQQETLGSIPDDFVSYFTSRFPYLLLHIYLAMQTCASERPFLPYYSTEEQLAKTQDQYTHSWGHTD</sequence>
<evidence type="ECO:0000256" key="19">
    <source>
        <dbReference type="ARBA" id="ARBA00023136"/>
    </source>
</evidence>
<organism evidence="26 27">
    <name type="scientific">Zoarces viviparus</name>
    <name type="common">Viviparous eelpout</name>
    <name type="synonym">Blennius viviparus</name>
    <dbReference type="NCBI Taxonomy" id="48416"/>
    <lineage>
        <taxon>Eukaryota</taxon>
        <taxon>Metazoa</taxon>
        <taxon>Chordata</taxon>
        <taxon>Craniata</taxon>
        <taxon>Vertebrata</taxon>
        <taxon>Euteleostomi</taxon>
        <taxon>Actinopterygii</taxon>
        <taxon>Neopterygii</taxon>
        <taxon>Teleostei</taxon>
        <taxon>Neoteleostei</taxon>
        <taxon>Acanthomorphata</taxon>
        <taxon>Eupercaria</taxon>
        <taxon>Perciformes</taxon>
        <taxon>Cottioidei</taxon>
        <taxon>Zoarcales</taxon>
        <taxon>Zoarcidae</taxon>
        <taxon>Zoarcinae</taxon>
        <taxon>Zoarces</taxon>
    </lineage>
</organism>
<dbReference type="EMBL" id="JBCEZU010000056">
    <property type="protein sequence ID" value="KAK9535039.1"/>
    <property type="molecule type" value="Genomic_DNA"/>
</dbReference>
<dbReference type="Pfam" id="PF00069">
    <property type="entry name" value="Pkinase"/>
    <property type="match status" value="1"/>
</dbReference>
<dbReference type="EC" id="2.7.11.1" evidence="3"/>
<dbReference type="Proteomes" id="UP001488805">
    <property type="component" value="Unassembled WGS sequence"/>
</dbReference>
<dbReference type="GO" id="GO:0004674">
    <property type="term" value="F:protein serine/threonine kinase activity"/>
    <property type="evidence" value="ECO:0007669"/>
    <property type="project" value="UniProtKB-KW"/>
</dbReference>
<dbReference type="GO" id="GO:0051082">
    <property type="term" value="F:unfolded protein binding"/>
    <property type="evidence" value="ECO:0007669"/>
    <property type="project" value="TreeGrafter"/>
</dbReference>
<keyword evidence="19" id="KW-0472">Membrane</keyword>
<dbReference type="FunFam" id="1.20.1440.180:FF:000001">
    <property type="entry name" value="Serine/threonine-protein kinase/endoribonuclease IRE1"/>
    <property type="match status" value="1"/>
</dbReference>
<evidence type="ECO:0000256" key="3">
    <source>
        <dbReference type="ARBA" id="ARBA00012513"/>
    </source>
</evidence>
<evidence type="ECO:0000256" key="4">
    <source>
        <dbReference type="ARBA" id="ARBA00022527"/>
    </source>
</evidence>
<keyword evidence="15" id="KW-0067">ATP-binding</keyword>
<dbReference type="CDD" id="cd10422">
    <property type="entry name" value="RNase_Ire1"/>
    <property type="match status" value="1"/>
</dbReference>
<dbReference type="GO" id="GO:0004521">
    <property type="term" value="F:RNA endonuclease activity"/>
    <property type="evidence" value="ECO:0007669"/>
    <property type="project" value="InterPro"/>
</dbReference>
<keyword evidence="5" id="KW-0597">Phosphoprotein</keyword>
<dbReference type="GO" id="GO:0006397">
    <property type="term" value="P:mRNA processing"/>
    <property type="evidence" value="ECO:0007669"/>
    <property type="project" value="InterPro"/>
</dbReference>
<dbReference type="Gene3D" id="1.20.1440.180">
    <property type="entry name" value="KEN domain"/>
    <property type="match status" value="1"/>
</dbReference>
<evidence type="ECO:0000256" key="8">
    <source>
        <dbReference type="ARBA" id="ARBA00022703"/>
    </source>
</evidence>
<dbReference type="GO" id="GO:0010468">
    <property type="term" value="P:regulation of gene expression"/>
    <property type="evidence" value="ECO:0007669"/>
    <property type="project" value="UniProtKB-ARBA"/>
</dbReference>
<dbReference type="AlphaFoldDB" id="A0AAW1FK18"/>
<evidence type="ECO:0000256" key="23">
    <source>
        <dbReference type="ARBA" id="ARBA00048679"/>
    </source>
</evidence>
<name>A0AAW1FK18_ZOAVI</name>
<proteinExistence type="predicted"/>
<evidence type="ECO:0000256" key="2">
    <source>
        <dbReference type="ARBA" id="ARBA00004115"/>
    </source>
</evidence>
<evidence type="ECO:0000259" key="24">
    <source>
        <dbReference type="PROSITE" id="PS50011"/>
    </source>
</evidence>
<evidence type="ECO:0000313" key="27">
    <source>
        <dbReference type="Proteomes" id="UP001488805"/>
    </source>
</evidence>
<keyword evidence="7" id="KW-0812">Transmembrane</keyword>
<comment type="caution">
    <text evidence="26">The sequence shown here is derived from an EMBL/GenBank/DDBJ whole genome shotgun (WGS) entry which is preliminary data.</text>
</comment>
<dbReference type="PANTHER" id="PTHR13954">
    <property type="entry name" value="IRE1-RELATED"/>
    <property type="match status" value="1"/>
</dbReference>
<comment type="cofactor">
    <cofactor evidence="1">
        <name>Mg(2+)</name>
        <dbReference type="ChEBI" id="CHEBI:18420"/>
    </cofactor>
</comment>
<keyword evidence="12" id="KW-0418">Kinase</keyword>
<dbReference type="PANTHER" id="PTHR13954:SF17">
    <property type="entry name" value="SERINE_THREONINE-PROTEIN KINASE_ENDORIBONUCLEASE IRE1"/>
    <property type="match status" value="1"/>
</dbReference>
<keyword evidence="20" id="KW-0804">Transcription</keyword>
<keyword evidence="8" id="KW-0053">Apoptosis</keyword>
<reference evidence="26 27" key="1">
    <citation type="journal article" date="2024" name="Genome Biol. Evol.">
        <title>Chromosome-level genome assembly of the viviparous eelpout Zoarces viviparus.</title>
        <authorList>
            <person name="Fuhrmann N."/>
            <person name="Brasseur M.V."/>
            <person name="Bakowski C.E."/>
            <person name="Podsiadlowski L."/>
            <person name="Prost S."/>
            <person name="Krehenwinkel H."/>
            <person name="Mayer C."/>
        </authorList>
    </citation>
    <scope>NUCLEOTIDE SEQUENCE [LARGE SCALE GENOMIC DNA]</scope>
    <source>
        <strain evidence="26">NO-MEL_2022_Ind0_liver</strain>
    </source>
</reference>
<keyword evidence="14" id="KW-0256">Endoplasmic reticulum</keyword>
<dbReference type="InterPro" id="IPR045133">
    <property type="entry name" value="IRE1/2-like"/>
</dbReference>
<comment type="subcellular location">
    <subcellularLocation>
        <location evidence="2">Endoplasmic reticulum membrane</location>
        <topology evidence="2">Single-pass type I membrane protein</topology>
    </subcellularLocation>
</comment>
<evidence type="ECO:0000256" key="17">
    <source>
        <dbReference type="ARBA" id="ARBA00022989"/>
    </source>
</evidence>
<evidence type="ECO:0000256" key="20">
    <source>
        <dbReference type="ARBA" id="ARBA00023163"/>
    </source>
</evidence>
<dbReference type="Pfam" id="PF06479">
    <property type="entry name" value="Ribonuc_2-5A"/>
    <property type="match status" value="1"/>
</dbReference>
<dbReference type="SMART" id="SM00580">
    <property type="entry name" value="PUG"/>
    <property type="match status" value="1"/>
</dbReference>
<evidence type="ECO:0000256" key="10">
    <source>
        <dbReference type="ARBA" id="ARBA00022729"/>
    </source>
</evidence>
<keyword evidence="11" id="KW-0547">Nucleotide-binding</keyword>
<keyword evidence="6" id="KW-0808">Transferase</keyword>
<evidence type="ECO:0000259" key="25">
    <source>
        <dbReference type="PROSITE" id="PS51392"/>
    </source>
</evidence>
<dbReference type="GO" id="GO:0080090">
    <property type="term" value="P:regulation of primary metabolic process"/>
    <property type="evidence" value="ECO:0007669"/>
    <property type="project" value="UniProtKB-ARBA"/>
</dbReference>
<keyword evidence="13" id="KW-0378">Hydrolase</keyword>
<dbReference type="InterPro" id="IPR010513">
    <property type="entry name" value="KEN_dom"/>
</dbReference>
<accession>A0AAW1FK18</accession>
<dbReference type="FunFam" id="3.30.200.20:FF:000077">
    <property type="entry name" value="Putative Serine/threonine-protein kinase/endoribonuclease IRE1"/>
    <property type="match status" value="1"/>
</dbReference>
<evidence type="ECO:0000256" key="6">
    <source>
        <dbReference type="ARBA" id="ARBA00022679"/>
    </source>
</evidence>